<reference evidence="1" key="1">
    <citation type="submission" date="2023-04" db="EMBL/GenBank/DDBJ databases">
        <authorList>
            <person name="Vijverberg K."/>
            <person name="Xiong W."/>
            <person name="Schranz E."/>
        </authorList>
    </citation>
    <scope>NUCLEOTIDE SEQUENCE</scope>
</reference>
<accession>A0AA36E9Q7</accession>
<sequence>MAVASISTAFLPLYKPIKSFVSTSQTPKFFPKTKHNADTGIVRAVSKERDVIPVQSNNFTVHQVGILVIEIEREVEGGKDVQLIGGFGGSEGRLSFKGGFSFASSSSDGNQVVEGENIDKLIDRTSNATIVLVADTFGITK</sequence>
<keyword evidence="2" id="KW-1185">Reference proteome</keyword>
<protein>
    <submittedName>
        <fullName evidence="1">Uncharacterized protein</fullName>
    </submittedName>
</protein>
<dbReference type="Proteomes" id="UP001177003">
    <property type="component" value="Chromosome 5"/>
</dbReference>
<name>A0AA36E9Q7_LACSI</name>
<proteinExistence type="predicted"/>
<organism evidence="1 2">
    <name type="scientific">Lactuca saligna</name>
    <name type="common">Willowleaf lettuce</name>
    <dbReference type="NCBI Taxonomy" id="75948"/>
    <lineage>
        <taxon>Eukaryota</taxon>
        <taxon>Viridiplantae</taxon>
        <taxon>Streptophyta</taxon>
        <taxon>Embryophyta</taxon>
        <taxon>Tracheophyta</taxon>
        <taxon>Spermatophyta</taxon>
        <taxon>Magnoliopsida</taxon>
        <taxon>eudicotyledons</taxon>
        <taxon>Gunneridae</taxon>
        <taxon>Pentapetalae</taxon>
        <taxon>asterids</taxon>
        <taxon>campanulids</taxon>
        <taxon>Asterales</taxon>
        <taxon>Asteraceae</taxon>
        <taxon>Cichorioideae</taxon>
        <taxon>Cichorieae</taxon>
        <taxon>Lactucinae</taxon>
        <taxon>Lactuca</taxon>
    </lineage>
</organism>
<evidence type="ECO:0000313" key="2">
    <source>
        <dbReference type="Proteomes" id="UP001177003"/>
    </source>
</evidence>
<dbReference type="AlphaFoldDB" id="A0AA36E9Q7"/>
<evidence type="ECO:0000313" key="1">
    <source>
        <dbReference type="EMBL" id="CAI9288384.1"/>
    </source>
</evidence>
<gene>
    <name evidence="1" type="ORF">LSALG_LOCUS27688</name>
</gene>
<dbReference type="EMBL" id="OX465081">
    <property type="protein sequence ID" value="CAI9288384.1"/>
    <property type="molecule type" value="Genomic_DNA"/>
</dbReference>